<feature type="transmembrane region" description="Helical" evidence="7">
    <location>
        <begin position="197"/>
        <end position="222"/>
    </location>
</feature>
<dbReference type="Pfam" id="PF00507">
    <property type="entry name" value="Oxidored_q4"/>
    <property type="match status" value="1"/>
</dbReference>
<evidence type="ECO:0000313" key="9">
    <source>
        <dbReference type="EMBL" id="QFG03224.1"/>
    </source>
</evidence>
<dbReference type="InterPro" id="IPR023043">
    <property type="entry name" value="NAD(P)H_OxRDtase_bac/plastid"/>
</dbReference>
<evidence type="ECO:0000256" key="3">
    <source>
        <dbReference type="ARBA" id="ARBA00022448"/>
    </source>
</evidence>
<evidence type="ECO:0000256" key="2">
    <source>
        <dbReference type="ARBA" id="ARBA00008472"/>
    </source>
</evidence>
<comment type="catalytic activity">
    <reaction evidence="7 8">
        <text>a quinone + NADH + 5 H(+)(in) = a quinol + NAD(+) + 4 H(+)(out)</text>
        <dbReference type="Rhea" id="RHEA:57888"/>
        <dbReference type="ChEBI" id="CHEBI:15378"/>
        <dbReference type="ChEBI" id="CHEBI:24646"/>
        <dbReference type="ChEBI" id="CHEBI:57540"/>
        <dbReference type="ChEBI" id="CHEBI:57945"/>
        <dbReference type="ChEBI" id="CHEBI:132124"/>
    </reaction>
</comment>
<organism evidence="9 10">
    <name type="scientific">Tepidiforma bonchosmolovskayae</name>
    <dbReference type="NCBI Taxonomy" id="2601677"/>
    <lineage>
        <taxon>Bacteria</taxon>
        <taxon>Bacillati</taxon>
        <taxon>Chloroflexota</taxon>
        <taxon>Tepidiformia</taxon>
        <taxon>Tepidiformales</taxon>
        <taxon>Tepidiformaceae</taxon>
        <taxon>Tepidiforma</taxon>
    </lineage>
</organism>
<evidence type="ECO:0000256" key="6">
    <source>
        <dbReference type="ARBA" id="ARBA00023136"/>
    </source>
</evidence>
<sequence length="255" mass="27743">MVSHLVRTRGRSGVCRTLRVATAPASSNPVAPLPPPRSLLPAPCSLLPPPSSLGAAAAGLRGSLLPPFPPLALPCPPKVEFVCFFTTARARAPREPVPVAQALGARAADECSSHLALPCPGTPHRGLAPPHPVRPMSFYDQWSAILIAAIAGFILVFTALIGTRLLAPFARERAKGLSYECGMLPIGRNWAQVHVRYYLVAIVFLLFDVETVFIFPWAITYLSLAEFIFWQMILFIAILSLGLVYAWKRGVLEWK</sequence>
<keyword evidence="7 8" id="KW-0520">NAD</keyword>
<keyword evidence="7" id="KW-1003">Cell membrane</keyword>
<dbReference type="Proteomes" id="UP000326331">
    <property type="component" value="Chromosome"/>
</dbReference>
<keyword evidence="7" id="KW-1278">Translocase</keyword>
<evidence type="ECO:0000256" key="5">
    <source>
        <dbReference type="ARBA" id="ARBA00022989"/>
    </source>
</evidence>
<keyword evidence="10" id="KW-1185">Reference proteome</keyword>
<dbReference type="InterPro" id="IPR000440">
    <property type="entry name" value="NADH_UbQ/plastoQ_OxRdtase_su3"/>
</dbReference>
<comment type="subcellular location">
    <subcellularLocation>
        <location evidence="7 8">Cell membrane</location>
        <topology evidence="7 8">Multi-pass membrane protein</topology>
    </subcellularLocation>
    <subcellularLocation>
        <location evidence="1">Membrane</location>
        <topology evidence="1">Multi-pass membrane protein</topology>
    </subcellularLocation>
</comment>
<keyword evidence="5 7" id="KW-1133">Transmembrane helix</keyword>
<evidence type="ECO:0000313" key="10">
    <source>
        <dbReference type="Proteomes" id="UP000326331"/>
    </source>
</evidence>
<accession>A0ABX6C1R2</accession>
<protein>
    <recommendedName>
        <fullName evidence="7">NADH-quinone oxidoreductase subunit A</fullName>
        <ecNumber evidence="7">7.1.1.-</ecNumber>
    </recommendedName>
    <alternativeName>
        <fullName evidence="7">NADH dehydrogenase I subunit A</fullName>
    </alternativeName>
    <alternativeName>
        <fullName evidence="7">NDH-1 subunit A</fullName>
    </alternativeName>
    <alternativeName>
        <fullName evidence="7">NUO1</fullName>
    </alternativeName>
</protein>
<gene>
    <name evidence="7" type="primary">nuoA</name>
    <name evidence="9" type="ORF">Tbon_07925</name>
</gene>
<keyword evidence="6 7" id="KW-0472">Membrane</keyword>
<dbReference type="InterPro" id="IPR038430">
    <property type="entry name" value="NDAH_ubi_oxred_su3_sf"/>
</dbReference>
<name>A0ABX6C1R2_9CHLR</name>
<keyword evidence="7 8" id="KW-0874">Quinone</keyword>
<feature type="transmembrane region" description="Helical" evidence="7">
    <location>
        <begin position="142"/>
        <end position="167"/>
    </location>
</feature>
<reference evidence="9 10" key="1">
    <citation type="submission" date="2019-10" db="EMBL/GenBank/DDBJ databases">
        <title>Thermopilla bonchosmolovskayae gen. nov., sp. nov., a moderately thermophilic Chloroflexi bacterium from a Chukotka hot spring (Arctic, Russia), representing a novel classis Thermopillaia, which include previously uncultivated lineage OLB14.</title>
        <authorList>
            <person name="Kochetkova T.V."/>
            <person name="Zayulina K.S."/>
            <person name="Zhigarkov V.S."/>
            <person name="Minaev N.V."/>
            <person name="Novikov A."/>
            <person name="Toshchakov S.V."/>
            <person name="Elcheninov A.G."/>
            <person name="Kublanov I.V."/>
        </authorList>
    </citation>
    <scope>NUCLEOTIDE SEQUENCE [LARGE SCALE GENOMIC DNA]</scope>
    <source>
        <strain evidence="9 10">3753O</strain>
    </source>
</reference>
<evidence type="ECO:0000256" key="1">
    <source>
        <dbReference type="ARBA" id="ARBA00004141"/>
    </source>
</evidence>
<evidence type="ECO:0000256" key="8">
    <source>
        <dbReference type="RuleBase" id="RU003639"/>
    </source>
</evidence>
<keyword evidence="4 7" id="KW-0812">Transmembrane</keyword>
<dbReference type="HAMAP" id="MF_01394">
    <property type="entry name" value="NDH1_NuoA"/>
    <property type="match status" value="1"/>
</dbReference>
<comment type="function">
    <text evidence="7">NDH-1 shuttles electrons from NADH, via FMN and iron-sulfur (Fe-S) centers, to quinones in the respiratory chain. The immediate electron acceptor for the enzyme in this species is believed to be ubiquinone. Couples the redox reaction to proton translocation (for every two electrons transferred, four hydrogen ions are translocated across the cytoplasmic membrane), and thus conserves the redox energy in a proton gradient.</text>
</comment>
<evidence type="ECO:0000256" key="4">
    <source>
        <dbReference type="ARBA" id="ARBA00022692"/>
    </source>
</evidence>
<comment type="subunit">
    <text evidence="7">NDH-1 is composed of 14 different subunits. Subunits NuoA, H, J, K, L, M, N constitute the membrane sector of the complex.</text>
</comment>
<comment type="similarity">
    <text evidence="2 7 8">Belongs to the complex I subunit 3 family.</text>
</comment>
<dbReference type="PANTHER" id="PTHR11058:SF9">
    <property type="entry name" value="NADH-UBIQUINONE OXIDOREDUCTASE CHAIN 3"/>
    <property type="match status" value="1"/>
</dbReference>
<dbReference type="EMBL" id="CP042829">
    <property type="protein sequence ID" value="QFG03224.1"/>
    <property type="molecule type" value="Genomic_DNA"/>
</dbReference>
<keyword evidence="7" id="KW-0830">Ubiquinone</keyword>
<dbReference type="PANTHER" id="PTHR11058">
    <property type="entry name" value="NADH-UBIQUINONE OXIDOREDUCTASE CHAIN 3"/>
    <property type="match status" value="1"/>
</dbReference>
<dbReference type="EC" id="7.1.1.-" evidence="7"/>
<evidence type="ECO:0000256" key="7">
    <source>
        <dbReference type="HAMAP-Rule" id="MF_01394"/>
    </source>
</evidence>
<keyword evidence="3 7" id="KW-0813">Transport</keyword>
<dbReference type="Gene3D" id="1.20.58.1610">
    <property type="entry name" value="NADH:ubiquinone/plastoquinone oxidoreductase, chain 3"/>
    <property type="match status" value="1"/>
</dbReference>
<proteinExistence type="inferred from homology"/>
<feature type="transmembrane region" description="Helical" evidence="7">
    <location>
        <begin position="228"/>
        <end position="247"/>
    </location>
</feature>